<evidence type="ECO:0000313" key="3">
    <source>
        <dbReference type="Proteomes" id="UP001235939"/>
    </source>
</evidence>
<proteinExistence type="predicted"/>
<protein>
    <submittedName>
        <fullName evidence="2">Uncharacterized protein</fullName>
    </submittedName>
</protein>
<dbReference type="Proteomes" id="UP001235939">
    <property type="component" value="Chromosome 02"/>
</dbReference>
<organism evidence="2 3">
    <name type="scientific">Cordylochernes scorpioides</name>
    <dbReference type="NCBI Taxonomy" id="51811"/>
    <lineage>
        <taxon>Eukaryota</taxon>
        <taxon>Metazoa</taxon>
        <taxon>Ecdysozoa</taxon>
        <taxon>Arthropoda</taxon>
        <taxon>Chelicerata</taxon>
        <taxon>Arachnida</taxon>
        <taxon>Pseudoscorpiones</taxon>
        <taxon>Cheliferoidea</taxon>
        <taxon>Chernetidae</taxon>
        <taxon>Cordylochernes</taxon>
    </lineage>
</organism>
<accession>A0ABY6K450</accession>
<reference evidence="2 3" key="1">
    <citation type="submission" date="2022-01" db="EMBL/GenBank/DDBJ databases">
        <title>A chromosomal length assembly of Cordylochernes scorpioides.</title>
        <authorList>
            <person name="Zeh D."/>
            <person name="Zeh J."/>
        </authorList>
    </citation>
    <scope>NUCLEOTIDE SEQUENCE [LARGE SCALE GENOMIC DNA]</scope>
    <source>
        <strain evidence="2">IN4F17</strain>
        <tissue evidence="2">Whole Body</tissue>
    </source>
</reference>
<dbReference type="EMBL" id="CP092864">
    <property type="protein sequence ID" value="UYV63641.1"/>
    <property type="molecule type" value="Genomic_DNA"/>
</dbReference>
<name>A0ABY6K450_9ARAC</name>
<gene>
    <name evidence="2" type="ORF">LAZ67_2005147</name>
</gene>
<sequence length="139" mass="15702">MDVLFWIDVCHIEGCKDGRVYMVQIPPANRRQLNKPTISSVSHVLSRITNVENVGKKNLSRSKPQPSEAEKALEQAQVEAEIKQLPERKRRTLLRYMASGKDVSGPLTDMNKLSRALDSDDEGDSYDEEENIGSESEEQ</sequence>
<feature type="region of interest" description="Disordered" evidence="1">
    <location>
        <begin position="55"/>
        <end position="75"/>
    </location>
</feature>
<keyword evidence="3" id="KW-1185">Reference proteome</keyword>
<feature type="region of interest" description="Disordered" evidence="1">
    <location>
        <begin position="97"/>
        <end position="139"/>
    </location>
</feature>
<evidence type="ECO:0000313" key="2">
    <source>
        <dbReference type="EMBL" id="UYV63641.1"/>
    </source>
</evidence>
<feature type="compositionally biased region" description="Acidic residues" evidence="1">
    <location>
        <begin position="119"/>
        <end position="139"/>
    </location>
</feature>
<evidence type="ECO:0000256" key="1">
    <source>
        <dbReference type="SAM" id="MobiDB-lite"/>
    </source>
</evidence>